<evidence type="ECO:0000259" key="4">
    <source>
        <dbReference type="PROSITE" id="PS51462"/>
    </source>
</evidence>
<dbReference type="SUPFAM" id="SSF55811">
    <property type="entry name" value="Nudix"/>
    <property type="match status" value="1"/>
</dbReference>
<comment type="similarity">
    <text evidence="3">Belongs to the Nudix hydrolase family.</text>
</comment>
<evidence type="ECO:0000256" key="3">
    <source>
        <dbReference type="RuleBase" id="RU003476"/>
    </source>
</evidence>
<dbReference type="InterPro" id="IPR000086">
    <property type="entry name" value="NUDIX_hydrolase_dom"/>
</dbReference>
<protein>
    <submittedName>
        <fullName evidence="5">NUDIX hydrolase</fullName>
    </submittedName>
</protein>
<evidence type="ECO:0000313" key="5">
    <source>
        <dbReference type="EMBL" id="MCD9098506.1"/>
    </source>
</evidence>
<dbReference type="PRINTS" id="PR00502">
    <property type="entry name" value="NUDIXFAMILY"/>
</dbReference>
<sequence>MTTQVQTGAVLVGVGVIILRDGKVLLGERAGSHGAGTWALPGGHLEFGETVADCARREVLEETGLAIHDITPAPYTSDVFAVEGRHYVTLFVTAQATGEPAVLEPAKCLGWSWCRWADLPAPLFPPLQTLHDSSFVPAGAV</sequence>
<dbReference type="PROSITE" id="PS51462">
    <property type="entry name" value="NUDIX"/>
    <property type="match status" value="1"/>
</dbReference>
<dbReference type="PANTHER" id="PTHR16099:SF5">
    <property type="entry name" value="NUCLEOTIDE TRIPHOSPHATE DIPHOSPHATASE NUDT15"/>
    <property type="match status" value="1"/>
</dbReference>
<reference evidence="5" key="2">
    <citation type="journal article" date="2022" name="Syst. Appl. Microbiol.">
        <title>Physiological and genomic characterisation of Luteimonas fraxinea sp. nov., a bacterial species associated with trees tolerant to ash dieback.</title>
        <authorList>
            <person name="Ulrich K."/>
            <person name="Becker R."/>
            <person name="Behrendt U."/>
            <person name="Kube M."/>
            <person name="Schneck V."/>
            <person name="Ulrich A."/>
        </authorList>
    </citation>
    <scope>NUCLEOTIDE SEQUENCE</scope>
    <source>
        <strain evidence="5">A1P009</strain>
    </source>
</reference>
<dbReference type="InterPro" id="IPR015797">
    <property type="entry name" value="NUDIX_hydrolase-like_dom_sf"/>
</dbReference>
<keyword evidence="6" id="KW-1185">Reference proteome</keyword>
<comment type="caution">
    <text evidence="5">The sequence shown here is derived from an EMBL/GenBank/DDBJ whole genome shotgun (WGS) entry which is preliminary data.</text>
</comment>
<dbReference type="Gene3D" id="3.90.79.10">
    <property type="entry name" value="Nucleoside Triphosphate Pyrophosphohydrolase"/>
    <property type="match status" value="1"/>
</dbReference>
<dbReference type="Pfam" id="PF00293">
    <property type="entry name" value="NUDIX"/>
    <property type="match status" value="1"/>
</dbReference>
<evidence type="ECO:0000256" key="1">
    <source>
        <dbReference type="ARBA" id="ARBA00001946"/>
    </source>
</evidence>
<gene>
    <name evidence="5" type="ORF">LTT95_16330</name>
</gene>
<dbReference type="PANTHER" id="PTHR16099">
    <property type="entry name" value="8-OXO-DGTP DIPHOSPHATES NUDT15"/>
    <property type="match status" value="1"/>
</dbReference>
<dbReference type="InterPro" id="IPR020084">
    <property type="entry name" value="NUDIX_hydrolase_CS"/>
</dbReference>
<keyword evidence="2 3" id="KW-0378">Hydrolase</keyword>
<feature type="domain" description="Nudix hydrolase" evidence="4">
    <location>
        <begin position="9"/>
        <end position="137"/>
    </location>
</feature>
<organism evidence="5 6">
    <name type="scientific">Luteimonas fraxinea</name>
    <dbReference type="NCBI Taxonomy" id="2901869"/>
    <lineage>
        <taxon>Bacteria</taxon>
        <taxon>Pseudomonadati</taxon>
        <taxon>Pseudomonadota</taxon>
        <taxon>Gammaproteobacteria</taxon>
        <taxon>Lysobacterales</taxon>
        <taxon>Lysobacteraceae</taxon>
        <taxon>Luteimonas</taxon>
    </lineage>
</organism>
<evidence type="ECO:0000313" key="6">
    <source>
        <dbReference type="Proteomes" id="UP001430360"/>
    </source>
</evidence>
<dbReference type="InterPro" id="IPR020476">
    <property type="entry name" value="Nudix_hydrolase"/>
</dbReference>
<reference evidence="5" key="1">
    <citation type="submission" date="2021-12" db="EMBL/GenBank/DDBJ databases">
        <authorList>
            <person name="Ulrich A."/>
        </authorList>
    </citation>
    <scope>NUCLEOTIDE SEQUENCE</scope>
    <source>
        <strain evidence="5">A1P009</strain>
    </source>
</reference>
<dbReference type="GO" id="GO:0016787">
    <property type="term" value="F:hydrolase activity"/>
    <property type="evidence" value="ECO:0007669"/>
    <property type="project" value="UniProtKB-KW"/>
</dbReference>
<dbReference type="CDD" id="cd04678">
    <property type="entry name" value="NUDIX_MTH2_Nudt15"/>
    <property type="match status" value="1"/>
</dbReference>
<dbReference type="EMBL" id="JAJQKU010000006">
    <property type="protein sequence ID" value="MCD9098506.1"/>
    <property type="molecule type" value="Genomic_DNA"/>
</dbReference>
<dbReference type="RefSeq" id="WP_232137817.1">
    <property type="nucleotide sequence ID" value="NZ_CP089507.1"/>
</dbReference>
<name>A0ABS8UIF1_9GAMM</name>
<evidence type="ECO:0000256" key="2">
    <source>
        <dbReference type="ARBA" id="ARBA00022801"/>
    </source>
</evidence>
<proteinExistence type="inferred from homology"/>
<comment type="cofactor">
    <cofactor evidence="1">
        <name>Mg(2+)</name>
        <dbReference type="ChEBI" id="CHEBI:18420"/>
    </cofactor>
</comment>
<accession>A0ABS8UIF1</accession>
<dbReference type="PROSITE" id="PS00893">
    <property type="entry name" value="NUDIX_BOX"/>
    <property type="match status" value="1"/>
</dbReference>
<dbReference type="Proteomes" id="UP001430360">
    <property type="component" value="Unassembled WGS sequence"/>
</dbReference>